<dbReference type="HOGENOM" id="CLU_1339349_0_0_1"/>
<organism evidence="1">
    <name type="scientific">Oryza barthii</name>
    <dbReference type="NCBI Taxonomy" id="65489"/>
    <lineage>
        <taxon>Eukaryota</taxon>
        <taxon>Viridiplantae</taxon>
        <taxon>Streptophyta</taxon>
        <taxon>Embryophyta</taxon>
        <taxon>Tracheophyta</taxon>
        <taxon>Spermatophyta</taxon>
        <taxon>Magnoliopsida</taxon>
        <taxon>Liliopsida</taxon>
        <taxon>Poales</taxon>
        <taxon>Poaceae</taxon>
        <taxon>BOP clade</taxon>
        <taxon>Oryzoideae</taxon>
        <taxon>Oryzeae</taxon>
        <taxon>Oryzinae</taxon>
        <taxon>Oryza</taxon>
    </lineage>
</organism>
<keyword evidence="2" id="KW-1185">Reference proteome</keyword>
<dbReference type="EnsemblPlants" id="OBART04G00640.1">
    <property type="protein sequence ID" value="OBART04G00640.1"/>
    <property type="gene ID" value="OBART04G00640"/>
</dbReference>
<evidence type="ECO:0000313" key="2">
    <source>
        <dbReference type="Proteomes" id="UP000026960"/>
    </source>
</evidence>
<dbReference type="PaxDb" id="65489-OBART04G00640.1"/>
<accession>A0A0D3FRY4</accession>
<protein>
    <submittedName>
        <fullName evidence="1">Uncharacterized protein</fullName>
    </submittedName>
</protein>
<dbReference type="Gramene" id="OBART04G00640.1">
    <property type="protein sequence ID" value="OBART04G00640.1"/>
    <property type="gene ID" value="OBART04G00640"/>
</dbReference>
<name>A0A0D3FRY4_9ORYZ</name>
<dbReference type="Proteomes" id="UP000026960">
    <property type="component" value="Chromosome 4"/>
</dbReference>
<dbReference type="AlphaFoldDB" id="A0A0D3FRY4"/>
<evidence type="ECO:0000313" key="1">
    <source>
        <dbReference type="EnsemblPlants" id="OBART04G00640.1"/>
    </source>
</evidence>
<proteinExistence type="predicted"/>
<reference evidence="1" key="2">
    <citation type="submission" date="2015-03" db="UniProtKB">
        <authorList>
            <consortium name="EnsemblPlants"/>
        </authorList>
    </citation>
    <scope>IDENTIFICATION</scope>
</reference>
<sequence length="205" mass="21922">MLQLPEKQREHAVAEAFGLGEVLRGEDGIVKLDAWPCLALKCGWVGEVALKDLGRGCGGVAGRPRHRARVGWPVVAACGETRRATGFHQNLPEKQREHAVAEAFGLGEVLRGEDGIVKLDAWPCLALKCGWVGEVALKDLGRGCGGVAGRPRHRARVGWPVVAACGETRRATGFHQNRGGAVWEPPEDASCSAAGCRQHCRRQGA</sequence>
<reference evidence="1" key="1">
    <citation type="journal article" date="2009" name="Rice">
        <title>De Novo Next Generation Sequencing of Plant Genomes.</title>
        <authorList>
            <person name="Rounsley S."/>
            <person name="Marri P.R."/>
            <person name="Yu Y."/>
            <person name="He R."/>
            <person name="Sisneros N."/>
            <person name="Goicoechea J.L."/>
            <person name="Lee S.J."/>
            <person name="Angelova A."/>
            <person name="Kudrna D."/>
            <person name="Luo M."/>
            <person name="Affourtit J."/>
            <person name="Desany B."/>
            <person name="Knight J."/>
            <person name="Niazi F."/>
            <person name="Egholm M."/>
            <person name="Wing R.A."/>
        </authorList>
    </citation>
    <scope>NUCLEOTIDE SEQUENCE [LARGE SCALE GENOMIC DNA]</scope>
    <source>
        <strain evidence="1">cv. IRGC 105608</strain>
    </source>
</reference>